<keyword evidence="1" id="KW-1133">Transmembrane helix</keyword>
<dbReference type="RefSeq" id="WP_345040050.1">
    <property type="nucleotide sequence ID" value="NZ_BAABBA010000007.1"/>
</dbReference>
<evidence type="ECO:0000313" key="2">
    <source>
        <dbReference type="EMBL" id="GAA4287418.1"/>
    </source>
</evidence>
<dbReference type="EMBL" id="BAABBA010000007">
    <property type="protein sequence ID" value="GAA4287418.1"/>
    <property type="molecule type" value="Genomic_DNA"/>
</dbReference>
<organism evidence="2 3">
    <name type="scientific">Georgenia daeguensis</name>
    <dbReference type="NCBI Taxonomy" id="908355"/>
    <lineage>
        <taxon>Bacteria</taxon>
        <taxon>Bacillati</taxon>
        <taxon>Actinomycetota</taxon>
        <taxon>Actinomycetes</taxon>
        <taxon>Micrococcales</taxon>
        <taxon>Bogoriellaceae</taxon>
        <taxon>Georgenia</taxon>
    </lineage>
</organism>
<evidence type="ECO:0000256" key="1">
    <source>
        <dbReference type="SAM" id="Phobius"/>
    </source>
</evidence>
<evidence type="ECO:0008006" key="4">
    <source>
        <dbReference type="Google" id="ProtNLM"/>
    </source>
</evidence>
<evidence type="ECO:0000313" key="3">
    <source>
        <dbReference type="Proteomes" id="UP001499841"/>
    </source>
</evidence>
<protein>
    <recommendedName>
        <fullName evidence="4">Secreted protein</fullName>
    </recommendedName>
</protein>
<gene>
    <name evidence="2" type="ORF">GCM10022262_17770</name>
</gene>
<comment type="caution">
    <text evidence="2">The sequence shown here is derived from an EMBL/GenBank/DDBJ whole genome shotgun (WGS) entry which is preliminary data.</text>
</comment>
<reference evidence="3" key="1">
    <citation type="journal article" date="2019" name="Int. J. Syst. Evol. Microbiol.">
        <title>The Global Catalogue of Microorganisms (GCM) 10K type strain sequencing project: providing services to taxonomists for standard genome sequencing and annotation.</title>
        <authorList>
            <consortium name="The Broad Institute Genomics Platform"/>
            <consortium name="The Broad Institute Genome Sequencing Center for Infectious Disease"/>
            <person name="Wu L."/>
            <person name="Ma J."/>
        </authorList>
    </citation>
    <scope>NUCLEOTIDE SEQUENCE [LARGE SCALE GENOMIC DNA]</scope>
    <source>
        <strain evidence="3">JCM 17459</strain>
    </source>
</reference>
<feature type="transmembrane region" description="Helical" evidence="1">
    <location>
        <begin position="6"/>
        <end position="27"/>
    </location>
</feature>
<sequence>MDGELSTGTVVILVVIVAVVIAVMVVVQGRRQSAYQESKRSFSRGGGWHRFPADILAEDWSGGPFRPGRDGYASDVNVAEREGLRTFFLKYVYLTTDQIMADGRSTKKEHLVVGVDLPASLPEVALERGVRAGIGAAVGSQDITVGHPEVDGAWRITSSDEEYARALVQGAFAHALTAPELRRGNLRLSGSTLVWWEKGFELTEVLGTVQRVEPALVALARAVPADVVRRYGTEPRPLLPLTGRSGG</sequence>
<name>A0ABP8ETX0_9MICO</name>
<keyword evidence="1" id="KW-0472">Membrane</keyword>
<dbReference type="Proteomes" id="UP001499841">
    <property type="component" value="Unassembled WGS sequence"/>
</dbReference>
<proteinExistence type="predicted"/>
<keyword evidence="3" id="KW-1185">Reference proteome</keyword>
<accession>A0ABP8ETX0</accession>
<keyword evidence="1" id="KW-0812">Transmembrane</keyword>